<dbReference type="Proteomes" id="UP000265618">
    <property type="component" value="Unassembled WGS sequence"/>
</dbReference>
<evidence type="ECO:0000256" key="1">
    <source>
        <dbReference type="SAM" id="Phobius"/>
    </source>
</evidence>
<keyword evidence="3" id="KW-1185">Reference proteome</keyword>
<organism evidence="2 3">
    <name type="scientific">Kipferlia bialata</name>
    <dbReference type="NCBI Taxonomy" id="797122"/>
    <lineage>
        <taxon>Eukaryota</taxon>
        <taxon>Metamonada</taxon>
        <taxon>Carpediemonas-like organisms</taxon>
        <taxon>Kipferlia</taxon>
    </lineage>
</organism>
<reference evidence="2 3" key="1">
    <citation type="journal article" date="2018" name="PLoS ONE">
        <title>The draft genome of Kipferlia bialata reveals reductive genome evolution in fornicate parasites.</title>
        <authorList>
            <person name="Tanifuji G."/>
            <person name="Takabayashi S."/>
            <person name="Kume K."/>
            <person name="Takagi M."/>
            <person name="Nakayama T."/>
            <person name="Kamikawa R."/>
            <person name="Inagaki Y."/>
            <person name="Hashimoto T."/>
        </authorList>
    </citation>
    <scope>NUCLEOTIDE SEQUENCE [LARGE SCALE GENOMIC DNA]</scope>
    <source>
        <strain evidence="2">NY0173</strain>
    </source>
</reference>
<keyword evidence="1" id="KW-0812">Transmembrane</keyword>
<keyword evidence="1" id="KW-0472">Membrane</keyword>
<proteinExistence type="predicted"/>
<dbReference type="AlphaFoldDB" id="A0A9K3CZF5"/>
<accession>A0A9K3CZF5</accession>
<feature type="transmembrane region" description="Helical" evidence="1">
    <location>
        <begin position="39"/>
        <end position="59"/>
    </location>
</feature>
<gene>
    <name evidence="2" type="ORF">KIPB_008034</name>
</gene>
<protein>
    <submittedName>
        <fullName evidence="2">Uncharacterized protein</fullName>
    </submittedName>
</protein>
<evidence type="ECO:0000313" key="2">
    <source>
        <dbReference type="EMBL" id="GIQ86223.1"/>
    </source>
</evidence>
<sequence>MVNWYATAVQVVAMAVTGCTLPVLFFFLHPRTNIHDRLLLQLIVVLGLCGLLLDVPMWGVRMDDLYWAIYTLALWQTLCGR</sequence>
<comment type="caution">
    <text evidence="2">The sequence shown here is derived from an EMBL/GenBank/DDBJ whole genome shotgun (WGS) entry which is preliminary data.</text>
</comment>
<name>A0A9K3CZF5_9EUKA</name>
<evidence type="ECO:0000313" key="3">
    <source>
        <dbReference type="Proteomes" id="UP000265618"/>
    </source>
</evidence>
<feature type="transmembrane region" description="Helical" evidence="1">
    <location>
        <begin position="6"/>
        <end position="27"/>
    </location>
</feature>
<dbReference type="EMBL" id="BDIP01002386">
    <property type="protein sequence ID" value="GIQ86223.1"/>
    <property type="molecule type" value="Genomic_DNA"/>
</dbReference>
<keyword evidence="1" id="KW-1133">Transmembrane helix</keyword>